<dbReference type="InterPro" id="IPR011990">
    <property type="entry name" value="TPR-like_helical_dom_sf"/>
</dbReference>
<evidence type="ECO:0000256" key="2">
    <source>
        <dbReference type="ARBA" id="ARBA00009622"/>
    </source>
</evidence>
<dbReference type="GO" id="GO:0005737">
    <property type="term" value="C:cytoplasm"/>
    <property type="evidence" value="ECO:0007669"/>
    <property type="project" value="TreeGrafter"/>
</dbReference>
<reference evidence="12" key="1">
    <citation type="submission" date="2021-10" db="EMBL/GenBank/DDBJ databases">
        <authorList>
            <person name="Piombo E."/>
        </authorList>
    </citation>
    <scope>NUCLEOTIDE SEQUENCE</scope>
</reference>
<evidence type="ECO:0000313" key="12">
    <source>
        <dbReference type="EMBL" id="CAH0028564.1"/>
    </source>
</evidence>
<evidence type="ECO:0000256" key="3">
    <source>
        <dbReference type="ARBA" id="ARBA00022490"/>
    </source>
</evidence>
<accession>A0A9N9VSD8</accession>
<protein>
    <submittedName>
        <fullName evidence="12">Uncharacterized protein</fullName>
    </submittedName>
</protein>
<dbReference type="AlphaFoldDB" id="A0A9N9VSD8"/>
<sequence length="149" mass="17010">MTCATIQDGDEGLDWAFFNLGLLYSDQGKMQEAEEMYLRALRGKEKAWGPDHTSTLDTVNNLGLLYSVQGKRQEAEEMYLRALRGYEKAIGPQDIARYRPAINTMWGLGAFLWRQDKPVEAGEYYHRAHSNLEKQQHHGKPKGTDAEMS</sequence>
<gene>
    <name evidence="12" type="ORF">CRHIZ90672A_00018883</name>
</gene>
<dbReference type="SMART" id="SM00028">
    <property type="entry name" value="TPR"/>
    <property type="match status" value="2"/>
</dbReference>
<dbReference type="GO" id="GO:0005871">
    <property type="term" value="C:kinesin complex"/>
    <property type="evidence" value="ECO:0007669"/>
    <property type="project" value="InterPro"/>
</dbReference>
<proteinExistence type="inferred from homology"/>
<feature type="region of interest" description="Disordered" evidence="11">
    <location>
        <begin position="129"/>
        <end position="149"/>
    </location>
</feature>
<keyword evidence="7" id="KW-0175">Coiled coil</keyword>
<keyword evidence="3" id="KW-0963">Cytoplasm</keyword>
<evidence type="ECO:0000256" key="6">
    <source>
        <dbReference type="ARBA" id="ARBA00022803"/>
    </source>
</evidence>
<keyword evidence="6 10" id="KW-0802">TPR repeat</keyword>
<organism evidence="12 13">
    <name type="scientific">Clonostachys rhizophaga</name>
    <dbReference type="NCBI Taxonomy" id="160324"/>
    <lineage>
        <taxon>Eukaryota</taxon>
        <taxon>Fungi</taxon>
        <taxon>Dikarya</taxon>
        <taxon>Ascomycota</taxon>
        <taxon>Pezizomycotina</taxon>
        <taxon>Sordariomycetes</taxon>
        <taxon>Hypocreomycetidae</taxon>
        <taxon>Hypocreales</taxon>
        <taxon>Bionectriaceae</taxon>
        <taxon>Clonostachys</taxon>
    </lineage>
</organism>
<comment type="similarity">
    <text evidence="2">Belongs to the kinesin light chain family.</text>
</comment>
<comment type="caution">
    <text evidence="12">The sequence shown here is derived from an EMBL/GenBank/DDBJ whole genome shotgun (WGS) entry which is preliminary data.</text>
</comment>
<keyword evidence="4" id="KW-0493">Microtubule</keyword>
<evidence type="ECO:0000256" key="10">
    <source>
        <dbReference type="PROSITE-ProRule" id="PRU00339"/>
    </source>
</evidence>
<evidence type="ECO:0000256" key="5">
    <source>
        <dbReference type="ARBA" id="ARBA00022737"/>
    </source>
</evidence>
<dbReference type="PANTHER" id="PTHR45783:SF3">
    <property type="entry name" value="KINESIN LIGHT CHAIN"/>
    <property type="match status" value="1"/>
</dbReference>
<comment type="subcellular location">
    <subcellularLocation>
        <location evidence="1">Cytoplasm</location>
        <location evidence="1">Cytoskeleton</location>
    </subcellularLocation>
</comment>
<dbReference type="OrthoDB" id="4860470at2759"/>
<name>A0A9N9VSD8_9HYPO</name>
<dbReference type="Gene3D" id="1.25.40.10">
    <property type="entry name" value="Tetratricopeptide repeat domain"/>
    <property type="match status" value="1"/>
</dbReference>
<keyword evidence="8" id="KW-0505">Motor protein</keyword>
<evidence type="ECO:0000256" key="1">
    <source>
        <dbReference type="ARBA" id="ARBA00004245"/>
    </source>
</evidence>
<dbReference type="PROSITE" id="PS50005">
    <property type="entry name" value="TPR"/>
    <property type="match status" value="1"/>
</dbReference>
<dbReference type="GO" id="GO:0019894">
    <property type="term" value="F:kinesin binding"/>
    <property type="evidence" value="ECO:0007669"/>
    <property type="project" value="TreeGrafter"/>
</dbReference>
<dbReference type="GO" id="GO:0005874">
    <property type="term" value="C:microtubule"/>
    <property type="evidence" value="ECO:0007669"/>
    <property type="project" value="UniProtKB-KW"/>
</dbReference>
<evidence type="ECO:0000313" key="13">
    <source>
        <dbReference type="Proteomes" id="UP000696573"/>
    </source>
</evidence>
<dbReference type="EMBL" id="CABFNQ020000733">
    <property type="protein sequence ID" value="CAH0028564.1"/>
    <property type="molecule type" value="Genomic_DNA"/>
</dbReference>
<dbReference type="Pfam" id="PF13424">
    <property type="entry name" value="TPR_12"/>
    <property type="match status" value="1"/>
</dbReference>
<keyword evidence="13" id="KW-1185">Reference proteome</keyword>
<evidence type="ECO:0000256" key="7">
    <source>
        <dbReference type="ARBA" id="ARBA00023054"/>
    </source>
</evidence>
<evidence type="ECO:0000256" key="11">
    <source>
        <dbReference type="SAM" id="MobiDB-lite"/>
    </source>
</evidence>
<keyword evidence="5" id="KW-0677">Repeat</keyword>
<feature type="repeat" description="TPR" evidence="10">
    <location>
        <begin position="14"/>
        <end position="47"/>
    </location>
</feature>
<dbReference type="PANTHER" id="PTHR45783">
    <property type="entry name" value="KINESIN LIGHT CHAIN"/>
    <property type="match status" value="1"/>
</dbReference>
<dbReference type="InterPro" id="IPR019734">
    <property type="entry name" value="TPR_rpt"/>
</dbReference>
<dbReference type="Proteomes" id="UP000696573">
    <property type="component" value="Unassembled WGS sequence"/>
</dbReference>
<evidence type="ECO:0000256" key="8">
    <source>
        <dbReference type="ARBA" id="ARBA00023175"/>
    </source>
</evidence>
<dbReference type="InterPro" id="IPR002151">
    <property type="entry name" value="Kinesin_light"/>
</dbReference>
<evidence type="ECO:0000256" key="9">
    <source>
        <dbReference type="ARBA" id="ARBA00023212"/>
    </source>
</evidence>
<evidence type="ECO:0000256" key="4">
    <source>
        <dbReference type="ARBA" id="ARBA00022701"/>
    </source>
</evidence>
<dbReference type="GO" id="GO:0007018">
    <property type="term" value="P:microtubule-based movement"/>
    <property type="evidence" value="ECO:0007669"/>
    <property type="project" value="TreeGrafter"/>
</dbReference>
<dbReference type="SUPFAM" id="SSF48452">
    <property type="entry name" value="TPR-like"/>
    <property type="match status" value="1"/>
</dbReference>
<keyword evidence="9" id="KW-0206">Cytoskeleton</keyword>